<keyword evidence="3" id="KW-1185">Reference proteome</keyword>
<feature type="compositionally biased region" description="Low complexity" evidence="1">
    <location>
        <begin position="86"/>
        <end position="96"/>
    </location>
</feature>
<feature type="region of interest" description="Disordered" evidence="1">
    <location>
        <begin position="59"/>
        <end position="96"/>
    </location>
</feature>
<dbReference type="Proteomes" id="UP000799444">
    <property type="component" value="Unassembled WGS sequence"/>
</dbReference>
<organism evidence="2 3">
    <name type="scientific">Polyplosphaeria fusca</name>
    <dbReference type="NCBI Taxonomy" id="682080"/>
    <lineage>
        <taxon>Eukaryota</taxon>
        <taxon>Fungi</taxon>
        <taxon>Dikarya</taxon>
        <taxon>Ascomycota</taxon>
        <taxon>Pezizomycotina</taxon>
        <taxon>Dothideomycetes</taxon>
        <taxon>Pleosporomycetidae</taxon>
        <taxon>Pleosporales</taxon>
        <taxon>Tetraplosphaeriaceae</taxon>
        <taxon>Polyplosphaeria</taxon>
    </lineage>
</organism>
<proteinExistence type="predicted"/>
<evidence type="ECO:0000313" key="3">
    <source>
        <dbReference type="Proteomes" id="UP000799444"/>
    </source>
</evidence>
<feature type="compositionally biased region" description="Basic and acidic residues" evidence="1">
    <location>
        <begin position="207"/>
        <end position="228"/>
    </location>
</feature>
<feature type="compositionally biased region" description="Low complexity" evidence="1">
    <location>
        <begin position="147"/>
        <end position="161"/>
    </location>
</feature>
<name>A0A9P4UX28_9PLEO</name>
<evidence type="ECO:0000256" key="1">
    <source>
        <dbReference type="SAM" id="MobiDB-lite"/>
    </source>
</evidence>
<accession>A0A9P4UX28</accession>
<reference evidence="2" key="1">
    <citation type="journal article" date="2020" name="Stud. Mycol.">
        <title>101 Dothideomycetes genomes: a test case for predicting lifestyles and emergence of pathogens.</title>
        <authorList>
            <person name="Haridas S."/>
            <person name="Albert R."/>
            <person name="Binder M."/>
            <person name="Bloem J."/>
            <person name="Labutti K."/>
            <person name="Salamov A."/>
            <person name="Andreopoulos B."/>
            <person name="Baker S."/>
            <person name="Barry K."/>
            <person name="Bills G."/>
            <person name="Bluhm B."/>
            <person name="Cannon C."/>
            <person name="Castanera R."/>
            <person name="Culley D."/>
            <person name="Daum C."/>
            <person name="Ezra D."/>
            <person name="Gonzalez J."/>
            <person name="Henrissat B."/>
            <person name="Kuo A."/>
            <person name="Liang C."/>
            <person name="Lipzen A."/>
            <person name="Lutzoni F."/>
            <person name="Magnuson J."/>
            <person name="Mondo S."/>
            <person name="Nolan M."/>
            <person name="Ohm R."/>
            <person name="Pangilinan J."/>
            <person name="Park H.-J."/>
            <person name="Ramirez L."/>
            <person name="Alfaro M."/>
            <person name="Sun H."/>
            <person name="Tritt A."/>
            <person name="Yoshinaga Y."/>
            <person name="Zwiers L.-H."/>
            <person name="Turgeon B."/>
            <person name="Goodwin S."/>
            <person name="Spatafora J."/>
            <person name="Crous P."/>
            <person name="Grigoriev I."/>
        </authorList>
    </citation>
    <scope>NUCLEOTIDE SEQUENCE</scope>
    <source>
        <strain evidence="2">CBS 125425</strain>
    </source>
</reference>
<feature type="region of interest" description="Disordered" evidence="1">
    <location>
        <begin position="128"/>
        <end position="228"/>
    </location>
</feature>
<protein>
    <submittedName>
        <fullName evidence="2">Uncharacterized protein</fullName>
    </submittedName>
</protein>
<dbReference type="AlphaFoldDB" id="A0A9P4UX28"/>
<dbReference type="EMBL" id="ML996280">
    <property type="protein sequence ID" value="KAF2728443.1"/>
    <property type="molecule type" value="Genomic_DNA"/>
</dbReference>
<gene>
    <name evidence="2" type="ORF">EJ04DRAFT_516608</name>
</gene>
<sequence length="228" mass="25467">MTELVVKSEERRGIRTVLRRWRARLIKDKKTITTAEASISHPAAQAPPQLFAATTETTIHSPADPRHRRPEPPAALRKPRPTRRNTAPADFFAQPTTTTTITAIAPLNQSPKSKLRLSFRSSKRYSSLPVIPPAESQSQQLHQPRTRPSLVSSPSAPAPARHANRRTTVQPTTAAEMALRTDRGVEELVGAAEEVRRDRRKKSVRQNGERLHGDGKQRRSSRETTDAH</sequence>
<comment type="caution">
    <text evidence="2">The sequence shown here is derived from an EMBL/GenBank/DDBJ whole genome shotgun (WGS) entry which is preliminary data.</text>
</comment>
<evidence type="ECO:0000313" key="2">
    <source>
        <dbReference type="EMBL" id="KAF2728443.1"/>
    </source>
</evidence>